<dbReference type="InterPro" id="IPR020846">
    <property type="entry name" value="MFS_dom"/>
</dbReference>
<protein>
    <submittedName>
        <fullName evidence="8">Organic cation transporter protein</fullName>
    </submittedName>
</protein>
<feature type="transmembrane region" description="Helical" evidence="5">
    <location>
        <begin position="81"/>
        <end position="100"/>
    </location>
</feature>
<dbReference type="GO" id="GO:0016020">
    <property type="term" value="C:membrane"/>
    <property type="evidence" value="ECO:0007669"/>
    <property type="project" value="UniProtKB-SubCell"/>
</dbReference>
<evidence type="ECO:0000256" key="4">
    <source>
        <dbReference type="ARBA" id="ARBA00023136"/>
    </source>
</evidence>
<dbReference type="InterPro" id="IPR036259">
    <property type="entry name" value="MFS_trans_sf"/>
</dbReference>
<dbReference type="PROSITE" id="PS50850">
    <property type="entry name" value="MFS"/>
    <property type="match status" value="1"/>
</dbReference>
<organism evidence="7 8">
    <name type="scientific">Hyalella azteca</name>
    <name type="common">Amphipod</name>
    <dbReference type="NCBI Taxonomy" id="294128"/>
    <lineage>
        <taxon>Eukaryota</taxon>
        <taxon>Metazoa</taxon>
        <taxon>Ecdysozoa</taxon>
        <taxon>Arthropoda</taxon>
        <taxon>Crustacea</taxon>
        <taxon>Multicrustacea</taxon>
        <taxon>Malacostraca</taxon>
        <taxon>Eumalacostraca</taxon>
        <taxon>Peracarida</taxon>
        <taxon>Amphipoda</taxon>
        <taxon>Senticaudata</taxon>
        <taxon>Talitrida</taxon>
        <taxon>Talitroidea</taxon>
        <taxon>Hyalellidae</taxon>
        <taxon>Hyalella</taxon>
    </lineage>
</organism>
<evidence type="ECO:0000313" key="7">
    <source>
        <dbReference type="Proteomes" id="UP000694843"/>
    </source>
</evidence>
<dbReference type="Proteomes" id="UP000694843">
    <property type="component" value="Unplaced"/>
</dbReference>
<keyword evidence="4 5" id="KW-0472">Membrane</keyword>
<comment type="subcellular location">
    <subcellularLocation>
        <location evidence="1">Membrane</location>
        <topology evidence="1">Multi-pass membrane protein</topology>
    </subcellularLocation>
</comment>
<feature type="transmembrane region" description="Helical" evidence="5">
    <location>
        <begin position="235"/>
        <end position="253"/>
    </location>
</feature>
<dbReference type="Pfam" id="PF00083">
    <property type="entry name" value="Sugar_tr"/>
    <property type="match status" value="1"/>
</dbReference>
<feature type="domain" description="Major facilitator superfamily (MFS) profile" evidence="6">
    <location>
        <begin position="1"/>
        <end position="349"/>
    </location>
</feature>
<evidence type="ECO:0000256" key="3">
    <source>
        <dbReference type="ARBA" id="ARBA00022989"/>
    </source>
</evidence>
<dbReference type="SUPFAM" id="SSF103473">
    <property type="entry name" value="MFS general substrate transporter"/>
    <property type="match status" value="1"/>
</dbReference>
<sequence length="377" mass="42768">MVVFTMLDLTINWLPSINVMFLFRFLVGLTVPILLGNSFNLCMEICELRYRSVYGILSGLPWALATAAYGVVAYFIRDWRWLQFTLALQCIVYLPAMWFLDESPRWLAVNGHTKRALAILRSAERLNKSTLPSDEHLLSVLVSTHESSVGFGETKKTKIQLLTREISSLFHTAIRARVLIMWFMFIVAMMIYYGLSMAPVSYNVNPFMYMFLTGLMELPAYSLPAPIISRWGRRWPTALSYATSGVALLALAWTPSQIVWLVMTLAMVGKLCISMAFQIVYLFSVELLPTEIRTTGLGSMVFVSRFGAIVTPFITDTLRSLVPWAPSLLFGALSIVAVPLCLRLPETKSKPVPDTIKELAEQKKKWQERDENLLQKR</sequence>
<feature type="transmembrane region" description="Helical" evidence="5">
    <location>
        <begin position="321"/>
        <end position="342"/>
    </location>
</feature>
<dbReference type="GO" id="GO:0022857">
    <property type="term" value="F:transmembrane transporter activity"/>
    <property type="evidence" value="ECO:0007669"/>
    <property type="project" value="InterPro"/>
</dbReference>
<dbReference type="RefSeq" id="XP_018019714.1">
    <property type="nucleotide sequence ID" value="XM_018164225.1"/>
</dbReference>
<feature type="transmembrane region" description="Helical" evidence="5">
    <location>
        <begin position="20"/>
        <end position="41"/>
    </location>
</feature>
<dbReference type="Gene3D" id="1.20.1250.20">
    <property type="entry name" value="MFS general substrate transporter like domains"/>
    <property type="match status" value="1"/>
</dbReference>
<reference evidence="8" key="1">
    <citation type="submission" date="2025-08" db="UniProtKB">
        <authorList>
            <consortium name="RefSeq"/>
        </authorList>
    </citation>
    <scope>IDENTIFICATION</scope>
</reference>
<keyword evidence="7" id="KW-1185">Reference proteome</keyword>
<proteinExistence type="predicted"/>
<dbReference type="OrthoDB" id="2544694at2759"/>
<evidence type="ECO:0000256" key="5">
    <source>
        <dbReference type="SAM" id="Phobius"/>
    </source>
</evidence>
<dbReference type="GeneID" id="108676175"/>
<evidence type="ECO:0000313" key="8">
    <source>
        <dbReference type="RefSeq" id="XP_018019714.1"/>
    </source>
</evidence>
<gene>
    <name evidence="8" type="primary">LOC108676175</name>
</gene>
<keyword evidence="3 5" id="KW-1133">Transmembrane helix</keyword>
<feature type="transmembrane region" description="Helical" evidence="5">
    <location>
        <begin position="53"/>
        <end position="75"/>
    </location>
</feature>
<dbReference type="InterPro" id="IPR005828">
    <property type="entry name" value="MFS_sugar_transport-like"/>
</dbReference>
<name>A0A8B7P0U3_HYAAZ</name>
<dbReference type="PANTHER" id="PTHR24064">
    <property type="entry name" value="SOLUTE CARRIER FAMILY 22 MEMBER"/>
    <property type="match status" value="1"/>
</dbReference>
<feature type="transmembrane region" description="Helical" evidence="5">
    <location>
        <begin position="174"/>
        <end position="195"/>
    </location>
</feature>
<dbReference type="OMA" id="SINFMIM"/>
<evidence type="ECO:0000259" key="6">
    <source>
        <dbReference type="PROSITE" id="PS50850"/>
    </source>
</evidence>
<keyword evidence="2 5" id="KW-0812">Transmembrane</keyword>
<dbReference type="KEGG" id="hazt:108676175"/>
<dbReference type="AlphaFoldDB" id="A0A8B7P0U3"/>
<feature type="transmembrane region" description="Helical" evidence="5">
    <location>
        <begin position="259"/>
        <end position="283"/>
    </location>
</feature>
<accession>A0A8B7P0U3</accession>
<evidence type="ECO:0000256" key="1">
    <source>
        <dbReference type="ARBA" id="ARBA00004141"/>
    </source>
</evidence>
<evidence type="ECO:0000256" key="2">
    <source>
        <dbReference type="ARBA" id="ARBA00022692"/>
    </source>
</evidence>